<evidence type="ECO:0000313" key="2">
    <source>
        <dbReference type="Proteomes" id="UP000695562"/>
    </source>
</evidence>
<dbReference type="PANTHER" id="PTHR34003:SF2">
    <property type="entry name" value="SNOAL-LIKE DOMAIN-CONTAINING PROTEIN"/>
    <property type="match status" value="1"/>
</dbReference>
<accession>A0A8J4Q4U1</accession>
<reference evidence="1" key="1">
    <citation type="submission" date="2020-01" db="EMBL/GenBank/DDBJ databases">
        <title>Development of genomics and gene disruption for Polysphondylium violaceum indicates a role for the polyketide synthase stlB in stalk morphogenesis.</title>
        <authorList>
            <person name="Narita B."/>
            <person name="Kawabe Y."/>
            <person name="Kin K."/>
            <person name="Saito T."/>
            <person name="Gibbs R."/>
            <person name="Kuspa A."/>
            <person name="Muzny D."/>
            <person name="Queller D."/>
            <person name="Richards S."/>
            <person name="Strassman J."/>
            <person name="Sucgang R."/>
            <person name="Worley K."/>
            <person name="Schaap P."/>
        </authorList>
    </citation>
    <scope>NUCLEOTIDE SEQUENCE</scope>
    <source>
        <strain evidence="1">QSvi11</strain>
    </source>
</reference>
<name>A0A8J4Q4U1_9MYCE</name>
<dbReference type="Gene3D" id="3.10.450.50">
    <property type="match status" value="1"/>
</dbReference>
<dbReference type="EMBL" id="AJWJ01000173">
    <property type="protein sequence ID" value="KAF2073961.1"/>
    <property type="molecule type" value="Genomic_DNA"/>
</dbReference>
<gene>
    <name evidence="1" type="ORF">CYY_004748</name>
</gene>
<sequence length="117" mass="13658">MTTTDIRKNLNSILKAIQENRILEAFEKYYHNDIIIYEKGVNRVGKQENRTFEQGLASHTIVSDLKVLTLLVDENCSAYECIITFSTDQDTNITKSHYWSFQKWDQGLIVKEEILNI</sequence>
<dbReference type="SUPFAM" id="SSF54427">
    <property type="entry name" value="NTF2-like"/>
    <property type="match status" value="1"/>
</dbReference>
<proteinExistence type="predicted"/>
<comment type="caution">
    <text evidence="1">The sequence shown here is derived from an EMBL/GenBank/DDBJ whole genome shotgun (WGS) entry which is preliminary data.</text>
</comment>
<dbReference type="AlphaFoldDB" id="A0A8J4Q4U1"/>
<dbReference type="PANTHER" id="PTHR34003">
    <property type="entry name" value="BLL2395 PROTEIN"/>
    <property type="match status" value="1"/>
</dbReference>
<dbReference type="InterPro" id="IPR032710">
    <property type="entry name" value="NTF2-like_dom_sf"/>
</dbReference>
<organism evidence="1 2">
    <name type="scientific">Polysphondylium violaceum</name>
    <dbReference type="NCBI Taxonomy" id="133409"/>
    <lineage>
        <taxon>Eukaryota</taxon>
        <taxon>Amoebozoa</taxon>
        <taxon>Evosea</taxon>
        <taxon>Eumycetozoa</taxon>
        <taxon>Dictyostelia</taxon>
        <taxon>Dictyosteliales</taxon>
        <taxon>Dictyosteliaceae</taxon>
        <taxon>Polysphondylium</taxon>
    </lineage>
</organism>
<dbReference type="Proteomes" id="UP000695562">
    <property type="component" value="Unassembled WGS sequence"/>
</dbReference>
<evidence type="ECO:0000313" key="1">
    <source>
        <dbReference type="EMBL" id="KAF2073961.1"/>
    </source>
</evidence>
<evidence type="ECO:0008006" key="3">
    <source>
        <dbReference type="Google" id="ProtNLM"/>
    </source>
</evidence>
<protein>
    <recommendedName>
        <fullName evidence="3">SnoaL-like domain-containing protein</fullName>
    </recommendedName>
</protein>
<keyword evidence="2" id="KW-1185">Reference proteome</keyword>